<gene>
    <name evidence="2" type="ordered locus">Bresu_1704</name>
</gene>
<dbReference type="OrthoDB" id="1409169at2"/>
<protein>
    <recommendedName>
        <fullName evidence="4">Haem-binding uptake Tiki superfamily ChaN domain-containing protein</fullName>
    </recommendedName>
</protein>
<evidence type="ECO:0008006" key="4">
    <source>
        <dbReference type="Google" id="ProtNLM"/>
    </source>
</evidence>
<keyword evidence="3" id="KW-1185">Reference proteome</keyword>
<evidence type="ECO:0000313" key="3">
    <source>
        <dbReference type="Proteomes" id="UP000002696"/>
    </source>
</evidence>
<sequence>MFGSLLALALAQTVCAAPPGVSDLLDRNPRIVVVGETHGTAETPAAFARIVCEAAARGPVTVALELPQPMQPQLDAFLAADSETEARAALDGTWFMNPRIDDGRTSRAMLDMMQVVRRLRVERRDVAIVAFQPGSQRPREFPQSYYELDMGYLLSRAAIDRPQARVFALVGNIHAGKKENANFPGLGLPAAAHLPADETVTLYVAQQGGDAWNCTSDCGVHPVPARYDAEARGLVLGGYGDGAYDGVLALGPSTASPPVTRQATD</sequence>
<reference evidence="3" key="1">
    <citation type="journal article" date="2011" name="J. Bacteriol.">
        <title>Genome sequences of eight morphologically diverse alphaproteobacteria.</title>
        <authorList>
            <consortium name="US DOE Joint Genome Institute"/>
            <person name="Brown P.J."/>
            <person name="Kysela D.T."/>
            <person name="Buechlein A."/>
            <person name="Hemmerich C."/>
            <person name="Brun Y.V."/>
        </authorList>
    </citation>
    <scope>NUCLEOTIDE SEQUENCE [LARGE SCALE GENOMIC DNA]</scope>
    <source>
        <strain evidence="3">ATCC 15264 / DSM 4735 / LMG 14903 / NBRC 16000 / CB 81</strain>
    </source>
</reference>
<name>D9QH49_BRESC</name>
<evidence type="ECO:0000256" key="1">
    <source>
        <dbReference type="SAM" id="SignalP"/>
    </source>
</evidence>
<dbReference type="BioCyc" id="BSUB633149:G1GM8-1694-MONOMER"/>
<accession>D9QH49</accession>
<dbReference type="AlphaFoldDB" id="D9QH49"/>
<dbReference type="HOGENOM" id="CLU_090661_0_0_5"/>
<dbReference type="KEGG" id="bsb:Bresu_1704"/>
<keyword evidence="1" id="KW-0732">Signal</keyword>
<feature type="signal peptide" evidence="1">
    <location>
        <begin position="1"/>
        <end position="16"/>
    </location>
</feature>
<dbReference type="EMBL" id="CP002102">
    <property type="protein sequence ID" value="ADL01015.1"/>
    <property type="molecule type" value="Genomic_DNA"/>
</dbReference>
<dbReference type="eggNOG" id="COG2312">
    <property type="taxonomic scope" value="Bacteria"/>
</dbReference>
<dbReference type="Proteomes" id="UP000002696">
    <property type="component" value="Chromosome"/>
</dbReference>
<dbReference type="InParanoid" id="D9QH49"/>
<dbReference type="RefSeq" id="WP_013269117.1">
    <property type="nucleotide sequence ID" value="NC_014375.1"/>
</dbReference>
<feature type="chain" id="PRO_5003126595" description="Haem-binding uptake Tiki superfamily ChaN domain-containing protein" evidence="1">
    <location>
        <begin position="17"/>
        <end position="265"/>
    </location>
</feature>
<proteinExistence type="predicted"/>
<organism evidence="2 3">
    <name type="scientific">Brevundimonas subvibrioides (strain ATCC 15264 / DSM 4735 / LMG 14903 / NBRC 16000 / CB 81)</name>
    <name type="common">Caulobacter subvibrioides</name>
    <dbReference type="NCBI Taxonomy" id="633149"/>
    <lineage>
        <taxon>Bacteria</taxon>
        <taxon>Pseudomonadati</taxon>
        <taxon>Pseudomonadota</taxon>
        <taxon>Alphaproteobacteria</taxon>
        <taxon>Caulobacterales</taxon>
        <taxon>Caulobacteraceae</taxon>
        <taxon>Brevundimonas</taxon>
    </lineage>
</organism>
<dbReference type="Gene3D" id="3.40.50.11550">
    <property type="match status" value="1"/>
</dbReference>
<evidence type="ECO:0000313" key="2">
    <source>
        <dbReference type="EMBL" id="ADL01015.1"/>
    </source>
</evidence>